<protein>
    <submittedName>
        <fullName evidence="14">TonB-dependent receptor</fullName>
    </submittedName>
</protein>
<evidence type="ECO:0000259" key="13">
    <source>
        <dbReference type="Pfam" id="PF07715"/>
    </source>
</evidence>
<comment type="similarity">
    <text evidence="9 10">Belongs to the TonB-dependent receptor family.</text>
</comment>
<evidence type="ECO:0000256" key="10">
    <source>
        <dbReference type="RuleBase" id="RU003357"/>
    </source>
</evidence>
<evidence type="ECO:0000313" key="14">
    <source>
        <dbReference type="EMBL" id="NAW52271.1"/>
    </source>
</evidence>
<evidence type="ECO:0000256" key="3">
    <source>
        <dbReference type="ARBA" id="ARBA00022452"/>
    </source>
</evidence>
<dbReference type="SUPFAM" id="SSF56935">
    <property type="entry name" value="Porins"/>
    <property type="match status" value="1"/>
</dbReference>
<evidence type="ECO:0000256" key="8">
    <source>
        <dbReference type="ARBA" id="ARBA00023237"/>
    </source>
</evidence>
<feature type="domain" description="TonB-dependent receptor-like beta-barrel" evidence="12">
    <location>
        <begin position="248"/>
        <end position="676"/>
    </location>
</feature>
<keyword evidence="14" id="KW-0675">Receptor</keyword>
<dbReference type="InterPro" id="IPR000531">
    <property type="entry name" value="Beta-barrel_TonB"/>
</dbReference>
<evidence type="ECO:0000256" key="1">
    <source>
        <dbReference type="ARBA" id="ARBA00004571"/>
    </source>
</evidence>
<keyword evidence="15" id="KW-1185">Reference proteome</keyword>
<feature type="signal peptide" evidence="11">
    <location>
        <begin position="1"/>
        <end position="18"/>
    </location>
</feature>
<keyword evidence="8 9" id="KW-0998">Cell outer membrane</keyword>
<dbReference type="AlphaFoldDB" id="A0A845PZE3"/>
<dbReference type="Pfam" id="PF07715">
    <property type="entry name" value="Plug"/>
    <property type="match status" value="1"/>
</dbReference>
<gene>
    <name evidence="14" type="ORF">GNY06_13090</name>
</gene>
<evidence type="ECO:0000256" key="5">
    <source>
        <dbReference type="ARBA" id="ARBA00022729"/>
    </source>
</evidence>
<dbReference type="CDD" id="cd01347">
    <property type="entry name" value="ligand_gated_channel"/>
    <property type="match status" value="1"/>
</dbReference>
<comment type="caution">
    <text evidence="14">The sequence shown here is derived from an EMBL/GenBank/DDBJ whole genome shotgun (WGS) entry which is preliminary data.</text>
</comment>
<feature type="chain" id="PRO_5032880095" evidence="11">
    <location>
        <begin position="19"/>
        <end position="711"/>
    </location>
</feature>
<accession>A0A845PZE3</accession>
<dbReference type="Pfam" id="PF00593">
    <property type="entry name" value="TonB_dep_Rec_b-barrel"/>
    <property type="match status" value="1"/>
</dbReference>
<dbReference type="PANTHER" id="PTHR30069">
    <property type="entry name" value="TONB-DEPENDENT OUTER MEMBRANE RECEPTOR"/>
    <property type="match status" value="1"/>
</dbReference>
<keyword evidence="3 9" id="KW-1134">Transmembrane beta strand</keyword>
<dbReference type="InterPro" id="IPR039426">
    <property type="entry name" value="TonB-dep_rcpt-like"/>
</dbReference>
<name>A0A845PZE3_9FLAO</name>
<proteinExistence type="inferred from homology"/>
<keyword evidence="2 9" id="KW-0813">Transport</keyword>
<dbReference type="PANTHER" id="PTHR30069:SF42">
    <property type="entry name" value="FERRIC AEROBACTIN RECEPTOR"/>
    <property type="match status" value="1"/>
</dbReference>
<keyword evidence="6 10" id="KW-0798">TonB box</keyword>
<evidence type="ECO:0000256" key="4">
    <source>
        <dbReference type="ARBA" id="ARBA00022692"/>
    </source>
</evidence>
<dbReference type="GO" id="GO:0009279">
    <property type="term" value="C:cell outer membrane"/>
    <property type="evidence" value="ECO:0007669"/>
    <property type="project" value="UniProtKB-SubCell"/>
</dbReference>
<dbReference type="RefSeq" id="WP_166520517.1">
    <property type="nucleotide sequence ID" value="NZ_JAAABJ010000685.1"/>
</dbReference>
<evidence type="ECO:0000256" key="11">
    <source>
        <dbReference type="SAM" id="SignalP"/>
    </source>
</evidence>
<evidence type="ECO:0000313" key="15">
    <source>
        <dbReference type="Proteomes" id="UP000553459"/>
    </source>
</evidence>
<feature type="domain" description="TonB-dependent receptor plug" evidence="13">
    <location>
        <begin position="47"/>
        <end position="150"/>
    </location>
</feature>
<dbReference type="EMBL" id="JAAABJ010000685">
    <property type="protein sequence ID" value="NAW52271.1"/>
    <property type="molecule type" value="Genomic_DNA"/>
</dbReference>
<dbReference type="GO" id="GO:0044718">
    <property type="term" value="P:siderophore transmembrane transport"/>
    <property type="evidence" value="ECO:0007669"/>
    <property type="project" value="TreeGrafter"/>
</dbReference>
<dbReference type="Gene3D" id="2.40.170.20">
    <property type="entry name" value="TonB-dependent receptor, beta-barrel domain"/>
    <property type="match status" value="1"/>
</dbReference>
<dbReference type="PROSITE" id="PS52016">
    <property type="entry name" value="TONB_DEPENDENT_REC_3"/>
    <property type="match status" value="1"/>
</dbReference>
<dbReference type="GO" id="GO:0015344">
    <property type="term" value="F:siderophore uptake transmembrane transporter activity"/>
    <property type="evidence" value="ECO:0007669"/>
    <property type="project" value="TreeGrafter"/>
</dbReference>
<comment type="subcellular location">
    <subcellularLocation>
        <location evidence="1 9">Cell outer membrane</location>
        <topology evidence="1 9">Multi-pass membrane protein</topology>
    </subcellularLocation>
</comment>
<keyword evidence="5 11" id="KW-0732">Signal</keyword>
<evidence type="ECO:0000256" key="2">
    <source>
        <dbReference type="ARBA" id="ARBA00022448"/>
    </source>
</evidence>
<evidence type="ECO:0000256" key="7">
    <source>
        <dbReference type="ARBA" id="ARBA00023136"/>
    </source>
</evidence>
<dbReference type="InterPro" id="IPR010917">
    <property type="entry name" value="TonB_rcpt_CS"/>
</dbReference>
<dbReference type="InterPro" id="IPR012910">
    <property type="entry name" value="Plug_dom"/>
</dbReference>
<sequence>MKKAIFMAGLLVSVTLFAQQTSADSSIQDKDMDELIVHVNRIPEIKTNSAATVTIISEKQIKEMGKISQDVSQIIGMAVPGLALASNTTSNRSQTLRGRSMLLLIDGIPQSTPLRATDRDIRTIDPAAIERIEVVNGATSIYGNGAIGGVINIITKKNKEGKTFGGQTSFSTTDHDYFDNKKRGFGYRFNQQFYGKKDKFNYLINGTINQTGSAVDGDGEYISPRYGLGDTRTLNLLTKIGYDFNQKNSIEAMYNYYSSTQNTPLVAEGGIYGQSPRIGVIGTKNPNAQNEGTRYNHNAYIKYTSKDIFRNSDLEVSAFAQSLYTVFDYREHNPKKPRWQSTSGQATIRAKKYGLRGQMVSRVNFSDQVKTQFLYGVDYLVDQTSQPLVDKRLWVPEITSYNIAPFLQTKTTFWGDLNLKLGVRYDHINVDVPDYNILPKKDTDPQVHVKGGNLKYDNTSWNVGLSYNRLKELQPFVAYSRGFSIFDLGRTLRDAAADQLSKIETSPVKTDNYEVGAYSQIGNFLSINAAYFYTHSQLGSDLVSKAGFWVVDRSPQKVSGVEVGTNVRIIQELDAGLNFTTFEGRKKSEGSRNWDGYMSGLSIPASKTTMYLSFKPVKQSYFNLYYIHTGTRDRFTLNSKGVYNEGEGKVNPIDLFNFSSGYTLDKITYGIAVENLFNKSYYTPVSMLVARNTEYARGNGRYITLSMTYKF</sequence>
<dbReference type="Proteomes" id="UP000553459">
    <property type="component" value="Unassembled WGS sequence"/>
</dbReference>
<dbReference type="Gene3D" id="2.170.130.10">
    <property type="entry name" value="TonB-dependent receptor, plug domain"/>
    <property type="match status" value="1"/>
</dbReference>
<keyword evidence="4 9" id="KW-0812">Transmembrane</keyword>
<dbReference type="PROSITE" id="PS01156">
    <property type="entry name" value="TONB_DEPENDENT_REC_2"/>
    <property type="match status" value="1"/>
</dbReference>
<evidence type="ECO:0000256" key="6">
    <source>
        <dbReference type="ARBA" id="ARBA00023077"/>
    </source>
</evidence>
<dbReference type="InterPro" id="IPR036942">
    <property type="entry name" value="Beta-barrel_TonB_sf"/>
</dbReference>
<evidence type="ECO:0000259" key="12">
    <source>
        <dbReference type="Pfam" id="PF00593"/>
    </source>
</evidence>
<organism evidence="14 15">
    <name type="scientific">Elizabethkingia argenteiflava</name>
    <dbReference type="NCBI Taxonomy" id="2681556"/>
    <lineage>
        <taxon>Bacteria</taxon>
        <taxon>Pseudomonadati</taxon>
        <taxon>Bacteroidota</taxon>
        <taxon>Flavobacteriia</taxon>
        <taxon>Flavobacteriales</taxon>
        <taxon>Weeksellaceae</taxon>
        <taxon>Elizabethkingia</taxon>
    </lineage>
</organism>
<evidence type="ECO:0000256" key="9">
    <source>
        <dbReference type="PROSITE-ProRule" id="PRU01360"/>
    </source>
</evidence>
<reference evidence="14 15" key="1">
    <citation type="submission" date="2019-11" db="EMBL/GenBank/DDBJ databases">
        <title>Characterization of Elizabethkingia argenteiflava sp. nov., isolated from inner surface of Soybean Pods.</title>
        <authorList>
            <person name="Mo S."/>
        </authorList>
    </citation>
    <scope>NUCLEOTIDE SEQUENCE [LARGE SCALE GENOMIC DNA]</scope>
    <source>
        <strain evidence="14 15">YB22</strain>
    </source>
</reference>
<keyword evidence="7 9" id="KW-0472">Membrane</keyword>
<dbReference type="InterPro" id="IPR037066">
    <property type="entry name" value="Plug_dom_sf"/>
</dbReference>